<accession>A0A841R6I4</accession>
<evidence type="ECO:0000256" key="1">
    <source>
        <dbReference type="ARBA" id="ARBA00012162"/>
    </source>
</evidence>
<evidence type="ECO:0000256" key="6">
    <source>
        <dbReference type="RuleBase" id="RU003960"/>
    </source>
</evidence>
<dbReference type="EC" id="2.1.1.107" evidence="1"/>
<dbReference type="InterPro" id="IPR035996">
    <property type="entry name" value="4pyrrol_Methylase_sf"/>
</dbReference>
<dbReference type="InterPro" id="IPR014777">
    <property type="entry name" value="4pyrrole_Mease_sub1"/>
</dbReference>
<dbReference type="GO" id="GO:0004851">
    <property type="term" value="F:uroporphyrin-III C-methyltransferase activity"/>
    <property type="evidence" value="ECO:0007669"/>
    <property type="project" value="UniProtKB-EC"/>
</dbReference>
<dbReference type="InterPro" id="IPR006366">
    <property type="entry name" value="CobA/CysG_C"/>
</dbReference>
<organism evidence="9 10">
    <name type="scientific">Negativicoccus succinicivorans</name>
    <dbReference type="NCBI Taxonomy" id="620903"/>
    <lineage>
        <taxon>Bacteria</taxon>
        <taxon>Bacillati</taxon>
        <taxon>Bacillota</taxon>
        <taxon>Negativicutes</taxon>
        <taxon>Veillonellales</taxon>
        <taxon>Veillonellaceae</taxon>
        <taxon>Negativicoccus</taxon>
    </lineage>
</organism>
<dbReference type="NCBIfam" id="NF004790">
    <property type="entry name" value="PRK06136.1"/>
    <property type="match status" value="1"/>
</dbReference>
<keyword evidence="10" id="KW-1185">Reference proteome</keyword>
<dbReference type="InterPro" id="IPR036108">
    <property type="entry name" value="4pyrrol_syn_uPrphyn_synt_sf"/>
</dbReference>
<keyword evidence="2 6" id="KW-0489">Methyltransferase</keyword>
<dbReference type="AlphaFoldDB" id="A0A841R6I4"/>
<dbReference type="CDD" id="cd06578">
    <property type="entry name" value="HemD"/>
    <property type="match status" value="1"/>
</dbReference>
<dbReference type="InterPro" id="IPR003754">
    <property type="entry name" value="4pyrrol_synth_uPrphyn_synth"/>
</dbReference>
<dbReference type="SUPFAM" id="SSF69618">
    <property type="entry name" value="HemD-like"/>
    <property type="match status" value="1"/>
</dbReference>
<evidence type="ECO:0000313" key="10">
    <source>
        <dbReference type="Proteomes" id="UP000591941"/>
    </source>
</evidence>
<dbReference type="GO" id="GO:0032259">
    <property type="term" value="P:methylation"/>
    <property type="evidence" value="ECO:0007669"/>
    <property type="project" value="UniProtKB-KW"/>
</dbReference>
<dbReference type="GO" id="GO:0019354">
    <property type="term" value="P:siroheme biosynthetic process"/>
    <property type="evidence" value="ECO:0007669"/>
    <property type="project" value="InterPro"/>
</dbReference>
<dbReference type="NCBIfam" id="TIGR01469">
    <property type="entry name" value="cobA_cysG_Cterm"/>
    <property type="match status" value="1"/>
</dbReference>
<dbReference type="Pfam" id="PF02602">
    <property type="entry name" value="HEM4"/>
    <property type="match status" value="1"/>
</dbReference>
<dbReference type="InterPro" id="IPR050161">
    <property type="entry name" value="Siro_Cobalamin_biosynth"/>
</dbReference>
<dbReference type="OrthoDB" id="9815856at2"/>
<dbReference type="GO" id="GO:0004852">
    <property type="term" value="F:uroporphyrinogen-III synthase activity"/>
    <property type="evidence" value="ECO:0007669"/>
    <property type="project" value="InterPro"/>
</dbReference>
<dbReference type="InterPro" id="IPR003043">
    <property type="entry name" value="Uropor_MeTrfase_CS"/>
</dbReference>
<dbReference type="PROSITE" id="PS00839">
    <property type="entry name" value="SUMT_1"/>
    <property type="match status" value="1"/>
</dbReference>
<dbReference type="Gene3D" id="3.40.1010.10">
    <property type="entry name" value="Cobalt-precorrin-4 Transmethylase, Domain 1"/>
    <property type="match status" value="1"/>
</dbReference>
<proteinExistence type="inferred from homology"/>
<dbReference type="RefSeq" id="WP_159823259.1">
    <property type="nucleotide sequence ID" value="NZ_CABWNB010000004.1"/>
</dbReference>
<dbReference type="FunFam" id="3.40.1010.10:FF:000001">
    <property type="entry name" value="Siroheme synthase"/>
    <property type="match status" value="1"/>
</dbReference>
<comment type="similarity">
    <text evidence="6">Belongs to the precorrin methyltransferase family.</text>
</comment>
<dbReference type="PANTHER" id="PTHR45790">
    <property type="entry name" value="SIROHEME SYNTHASE-RELATED"/>
    <property type="match status" value="1"/>
</dbReference>
<evidence type="ECO:0000259" key="7">
    <source>
        <dbReference type="Pfam" id="PF00590"/>
    </source>
</evidence>
<reference evidence="9 10" key="1">
    <citation type="submission" date="2020-08" db="EMBL/GenBank/DDBJ databases">
        <title>Genomic Encyclopedia of Type Strains, Phase IV (KMG-IV): sequencing the most valuable type-strain genomes for metagenomic binning, comparative biology and taxonomic classification.</title>
        <authorList>
            <person name="Goeker M."/>
        </authorList>
    </citation>
    <scope>NUCLEOTIDE SEQUENCE [LARGE SCALE GENOMIC DNA]</scope>
    <source>
        <strain evidence="9 10">DSM 21255</strain>
    </source>
</reference>
<evidence type="ECO:0000313" key="9">
    <source>
        <dbReference type="EMBL" id="MBB6478132.1"/>
    </source>
</evidence>
<protein>
    <recommendedName>
        <fullName evidence="1">uroporphyrinogen-III C-methyltransferase</fullName>
        <ecNumber evidence="1">2.1.1.107</ecNumber>
    </recommendedName>
</protein>
<dbReference type="CDD" id="cd11642">
    <property type="entry name" value="SUMT"/>
    <property type="match status" value="1"/>
</dbReference>
<keyword evidence="9" id="KW-0456">Lyase</keyword>
<dbReference type="Pfam" id="PF00590">
    <property type="entry name" value="TP_methylase"/>
    <property type="match status" value="1"/>
</dbReference>
<name>A0A841R6I4_9FIRM</name>
<evidence type="ECO:0000256" key="5">
    <source>
        <dbReference type="ARBA" id="ARBA00023244"/>
    </source>
</evidence>
<keyword evidence="3 6" id="KW-0808">Transferase</keyword>
<gene>
    <name evidence="9" type="ORF">HNR45_001193</name>
</gene>
<dbReference type="Proteomes" id="UP000591941">
    <property type="component" value="Unassembled WGS sequence"/>
</dbReference>
<dbReference type="SUPFAM" id="SSF53790">
    <property type="entry name" value="Tetrapyrrole methylase"/>
    <property type="match status" value="1"/>
</dbReference>
<sequence>MAGIGYLIGAGPGDPGLLTVKGQDCLKKADVVIYDYLADDSLLFLTRPDAELIYAGKQAGKHTLKQSEINALLVEKVAQGHTVARLKGGDPFVFGRGGEEALALRENNLAFEIVPGVTSAIAAPAYAGIPVTHRAVATSFAVVTGHEDPTKPEASMRWEHLATGVDTLTFVMGLGKLRKIVGELIAHGRPATTPAAVVRWGTKAEQETVVSTLAELPAAVEAAGLKPPGLLVIGEVVALRDKLRWFEDQPLFGKRIVVTRAADVASVLGEKLARLGAQPLYIPAIRRQATDNTAEQKQAVQNAASYDYLLFTSPYTVERFFAVLTECGRDSRDLATLKIAAVGSKTAAKLRRYGILADIVPETAQAEGLLAALKDEEMTGKRVLLPRAVQARELLPETLRKAGAVVDVVPFYETVPETSRKDIFQNELQSGKISAITFTSASTVTGLLAMLEDPCKELAGIPLIAIGEITADALRQAGLEPDRLAAKATQDAMVDAVLDVFRKEANV</sequence>
<dbReference type="FunFam" id="3.30.950.10:FF:000001">
    <property type="entry name" value="Siroheme synthase"/>
    <property type="match status" value="1"/>
</dbReference>
<dbReference type="PROSITE" id="PS00840">
    <property type="entry name" value="SUMT_2"/>
    <property type="match status" value="1"/>
</dbReference>
<dbReference type="Gene3D" id="3.30.950.10">
    <property type="entry name" value="Methyltransferase, Cobalt-precorrin-4 Transmethylase, Domain 2"/>
    <property type="match status" value="1"/>
</dbReference>
<dbReference type="PANTHER" id="PTHR45790:SF3">
    <property type="entry name" value="S-ADENOSYL-L-METHIONINE-DEPENDENT UROPORPHYRINOGEN III METHYLTRANSFERASE, CHLOROPLASTIC"/>
    <property type="match status" value="1"/>
</dbReference>
<dbReference type="InterPro" id="IPR014776">
    <property type="entry name" value="4pyrrole_Mease_sub2"/>
</dbReference>
<dbReference type="GeneID" id="93486454"/>
<evidence type="ECO:0000256" key="3">
    <source>
        <dbReference type="ARBA" id="ARBA00022679"/>
    </source>
</evidence>
<comment type="caution">
    <text evidence="9">The sequence shown here is derived from an EMBL/GenBank/DDBJ whole genome shotgun (WGS) entry which is preliminary data.</text>
</comment>
<evidence type="ECO:0000259" key="8">
    <source>
        <dbReference type="Pfam" id="PF02602"/>
    </source>
</evidence>
<dbReference type="EMBL" id="JACHHI010000005">
    <property type="protein sequence ID" value="MBB6478132.1"/>
    <property type="molecule type" value="Genomic_DNA"/>
</dbReference>
<feature type="domain" description="Tetrapyrrole methylase" evidence="7">
    <location>
        <begin position="6"/>
        <end position="216"/>
    </location>
</feature>
<feature type="domain" description="Tetrapyrrole biosynthesis uroporphyrinogen III synthase" evidence="8">
    <location>
        <begin position="267"/>
        <end position="494"/>
    </location>
</feature>
<evidence type="ECO:0000256" key="2">
    <source>
        <dbReference type="ARBA" id="ARBA00022603"/>
    </source>
</evidence>
<dbReference type="Gene3D" id="3.40.50.10090">
    <property type="match status" value="2"/>
</dbReference>
<evidence type="ECO:0000256" key="4">
    <source>
        <dbReference type="ARBA" id="ARBA00022691"/>
    </source>
</evidence>
<dbReference type="InterPro" id="IPR000878">
    <property type="entry name" value="4pyrrol_Mease"/>
</dbReference>
<keyword evidence="4" id="KW-0949">S-adenosyl-L-methionine</keyword>
<keyword evidence="5" id="KW-0627">Porphyrin biosynthesis</keyword>